<dbReference type="EMBL" id="HBFW01000525">
    <property type="protein sequence ID" value="CAD8929309.1"/>
    <property type="molecule type" value="Transcribed_RNA"/>
</dbReference>
<feature type="signal peptide" evidence="1">
    <location>
        <begin position="1"/>
        <end position="20"/>
    </location>
</feature>
<dbReference type="AlphaFoldDB" id="A0A6U1NLL7"/>
<accession>A0A6U1NLL7</accession>
<reference evidence="2" key="1">
    <citation type="submission" date="2021-01" db="EMBL/GenBank/DDBJ databases">
        <authorList>
            <person name="Corre E."/>
            <person name="Pelletier E."/>
            <person name="Niang G."/>
            <person name="Scheremetjew M."/>
            <person name="Finn R."/>
            <person name="Kale V."/>
            <person name="Holt S."/>
            <person name="Cochrane G."/>
            <person name="Meng A."/>
            <person name="Brown T."/>
            <person name="Cohen L."/>
        </authorList>
    </citation>
    <scope>NUCLEOTIDE SEQUENCE</scope>
    <source>
        <strain evidence="2">ECT3854</strain>
    </source>
</reference>
<sequence length="311" mass="35557">MVRISTLLSLVPLLITSVGAVISIRNPTLKDTLTYTQTEIDLAYAYVNRSQHFSPNYYTMIGTTVGACFEGVVSNLPQGLLDETFTVDFSTRESTRLPPLIIEDALRIAGIKMYRRTDRNTSLDDIIANYNKTELLAENKDWWLAHCQALRDGDKVEKDFTIDGVTETYIGTTVLANEYHYELKYFVKDSLYDTVGSPTEILGTPSTNGLNGYWYGSTTGTSYEDSWWALLANPRVQMTWPRVTFEEQEVAFDWICFDVNTNEATAYGNVVFFRAGDVGAAYKKYEHLYYLRDAYKPFFDAYFYDQQQKTN</sequence>
<name>A0A6U1NLL7_CYCTE</name>
<evidence type="ECO:0000313" key="3">
    <source>
        <dbReference type="EMBL" id="CAD8929309.1"/>
    </source>
</evidence>
<gene>
    <name evidence="2" type="ORF">CTEN0397_LOCUS325</name>
    <name evidence="3" type="ORF">CTEN0397_LOCUS326</name>
</gene>
<feature type="chain" id="PRO_5036393801" evidence="1">
    <location>
        <begin position="21"/>
        <end position="311"/>
    </location>
</feature>
<protein>
    <submittedName>
        <fullName evidence="2">Uncharacterized protein</fullName>
    </submittedName>
</protein>
<organism evidence="2">
    <name type="scientific">Cyclophora tenuis</name>
    <name type="common">Marine diatom</name>
    <dbReference type="NCBI Taxonomy" id="216820"/>
    <lineage>
        <taxon>Eukaryota</taxon>
        <taxon>Sar</taxon>
        <taxon>Stramenopiles</taxon>
        <taxon>Ochrophyta</taxon>
        <taxon>Bacillariophyta</taxon>
        <taxon>Fragilariophyceae</taxon>
        <taxon>Fragilariophycidae</taxon>
        <taxon>Cyclophorales</taxon>
        <taxon>Cyclophoraceae</taxon>
        <taxon>Cyclophora</taxon>
    </lineage>
</organism>
<keyword evidence="1" id="KW-0732">Signal</keyword>
<dbReference type="EMBL" id="HBFW01000524">
    <property type="protein sequence ID" value="CAD8929308.1"/>
    <property type="molecule type" value="Transcribed_RNA"/>
</dbReference>
<proteinExistence type="predicted"/>
<evidence type="ECO:0000313" key="2">
    <source>
        <dbReference type="EMBL" id="CAD8929308.1"/>
    </source>
</evidence>
<evidence type="ECO:0000256" key="1">
    <source>
        <dbReference type="SAM" id="SignalP"/>
    </source>
</evidence>